<proteinExistence type="predicted"/>
<dbReference type="Proteomes" id="UP000190423">
    <property type="component" value="Unassembled WGS sequence"/>
</dbReference>
<feature type="signal peptide" evidence="2">
    <location>
        <begin position="1"/>
        <end position="22"/>
    </location>
</feature>
<dbReference type="GO" id="GO:0003993">
    <property type="term" value="F:acid phosphatase activity"/>
    <property type="evidence" value="ECO:0007669"/>
    <property type="project" value="InterPro"/>
</dbReference>
<evidence type="ECO:0000259" key="3">
    <source>
        <dbReference type="Pfam" id="PF00149"/>
    </source>
</evidence>
<dbReference type="InterPro" id="IPR039331">
    <property type="entry name" value="PAPs-like"/>
</dbReference>
<dbReference type="PANTHER" id="PTHR22953:SF153">
    <property type="entry name" value="PURPLE ACID PHOSPHATASE"/>
    <property type="match status" value="1"/>
</dbReference>
<dbReference type="InterPro" id="IPR004843">
    <property type="entry name" value="Calcineurin-like_PHP"/>
</dbReference>
<dbReference type="PANTHER" id="PTHR22953">
    <property type="entry name" value="ACID PHOSPHATASE RELATED"/>
    <property type="match status" value="1"/>
</dbReference>
<organism evidence="4 5">
    <name type="scientific">Treponema porcinum</name>
    <dbReference type="NCBI Taxonomy" id="261392"/>
    <lineage>
        <taxon>Bacteria</taxon>
        <taxon>Pseudomonadati</taxon>
        <taxon>Spirochaetota</taxon>
        <taxon>Spirochaetia</taxon>
        <taxon>Spirochaetales</taxon>
        <taxon>Treponemataceae</taxon>
        <taxon>Treponema</taxon>
    </lineage>
</organism>
<feature type="chain" id="PRO_5012572027" evidence="2">
    <location>
        <begin position="23"/>
        <end position="367"/>
    </location>
</feature>
<keyword evidence="5" id="KW-1185">Reference proteome</keyword>
<dbReference type="AlphaFoldDB" id="A0A1T4JHR5"/>
<evidence type="ECO:0000313" key="5">
    <source>
        <dbReference type="Proteomes" id="UP000190423"/>
    </source>
</evidence>
<evidence type="ECO:0000256" key="2">
    <source>
        <dbReference type="SAM" id="SignalP"/>
    </source>
</evidence>
<gene>
    <name evidence="4" type="ORF">SAMN02745149_00187</name>
</gene>
<dbReference type="EMBL" id="FUWG01000002">
    <property type="protein sequence ID" value="SJZ29683.1"/>
    <property type="molecule type" value="Genomic_DNA"/>
</dbReference>
<evidence type="ECO:0000256" key="1">
    <source>
        <dbReference type="ARBA" id="ARBA00022729"/>
    </source>
</evidence>
<reference evidence="4 5" key="1">
    <citation type="submission" date="2017-02" db="EMBL/GenBank/DDBJ databases">
        <authorList>
            <person name="Peterson S.W."/>
        </authorList>
    </citation>
    <scope>NUCLEOTIDE SEQUENCE [LARGE SCALE GENOMIC DNA]</scope>
    <source>
        <strain evidence="4 5">ATCC BAA-908</strain>
    </source>
</reference>
<dbReference type="Pfam" id="PF00149">
    <property type="entry name" value="Metallophos"/>
    <property type="match status" value="1"/>
</dbReference>
<protein>
    <submittedName>
        <fullName evidence="4">3',5'-cyclic AMP phosphodiesterase CpdA</fullName>
    </submittedName>
</protein>
<evidence type="ECO:0000313" key="4">
    <source>
        <dbReference type="EMBL" id="SJZ29683.1"/>
    </source>
</evidence>
<dbReference type="STRING" id="261392.SAMN02745149_00187"/>
<accession>A0A1T4JHR5</accession>
<dbReference type="SUPFAM" id="SSF56300">
    <property type="entry name" value="Metallo-dependent phosphatases"/>
    <property type="match status" value="1"/>
</dbReference>
<name>A0A1T4JHR5_TREPO</name>
<dbReference type="Gene3D" id="3.60.21.10">
    <property type="match status" value="1"/>
</dbReference>
<dbReference type="GeneID" id="78315510"/>
<dbReference type="OrthoDB" id="9804511at2"/>
<feature type="domain" description="Calcineurin-like phosphoesterase" evidence="3">
    <location>
        <begin position="123"/>
        <end position="292"/>
    </location>
</feature>
<keyword evidence="1 2" id="KW-0732">Signal</keyword>
<dbReference type="RefSeq" id="WP_078932103.1">
    <property type="nucleotide sequence ID" value="NZ_FUWG01000002.1"/>
</dbReference>
<dbReference type="InterPro" id="IPR029052">
    <property type="entry name" value="Metallo-depent_PP-like"/>
</dbReference>
<sequence length="367" mass="41032">MKSIKKAVISAVIITLSFSALFAKGKEKQPLKAEQLQRPPLLRITDNGFRLIWNDNKPSAAVTLTEKGAKTIRILPVTGTVSGKDSGFYADFENLTPGKTYTYKISGHKKASFTAPSEDLPFTFAAISDHQTFPELTEKGFNCVASEKPDCIISAGDMLEDGKVKNWNENFFQKIPLLNGIPFAAAEGNNDTGFELFKSYLGLKDRYYSCTYGNTRFLMINTNIPVRPDSEQYAWLEKTLSENKSRWTVAVFHKGAYLSSVPDKSFLKVRDDLIPLLEKYGTDLIINGHNHFYDRTSPINGITYVSLPCMSGSMTKIQVNENSGYYGKTIPEFRGYALCTVTKDSIHITVKDLDGTVRDEFAINKKE</sequence>